<evidence type="ECO:0000313" key="2">
    <source>
        <dbReference type="EMBL" id="WIM98775.1"/>
    </source>
</evidence>
<sequence>MEPVAVYRLADVTVDHEPSHPDEVVAGEPTTGAVTVTTLDGLGVEIGVWEMSTGAVRDVEAEEAFLVLSGRATIETGASSVTVQRGDVVRLAEGTKTVWTVTEPLRKLYITGGPS</sequence>
<dbReference type="PANTHER" id="PTHR40943:SF1">
    <property type="entry name" value="CYTOPLASMIC PROTEIN"/>
    <property type="match status" value="1"/>
</dbReference>
<dbReference type="InterPro" id="IPR014710">
    <property type="entry name" value="RmlC-like_jellyroll"/>
</dbReference>
<evidence type="ECO:0000259" key="1">
    <source>
        <dbReference type="Pfam" id="PF05899"/>
    </source>
</evidence>
<dbReference type="InterPro" id="IPR011051">
    <property type="entry name" value="RmlC_Cupin_sf"/>
</dbReference>
<reference evidence="2 3" key="1">
    <citation type="submission" date="2023-06" db="EMBL/GenBank/DDBJ databases">
        <authorList>
            <person name="Yushchuk O."/>
            <person name="Binda E."/>
            <person name="Ruckert-Reed C."/>
            <person name="Fedorenko V."/>
            <person name="Kalinowski J."/>
            <person name="Marinelli F."/>
        </authorList>
    </citation>
    <scope>NUCLEOTIDE SEQUENCE [LARGE SCALE GENOMIC DNA]</scope>
    <source>
        <strain evidence="2 3">NRRL 3884</strain>
    </source>
</reference>
<dbReference type="PANTHER" id="PTHR40943">
    <property type="entry name" value="CYTOPLASMIC PROTEIN-RELATED"/>
    <property type="match status" value="1"/>
</dbReference>
<dbReference type="RefSeq" id="WP_284920170.1">
    <property type="nucleotide sequence ID" value="NZ_CP126980.1"/>
</dbReference>
<name>A0ABY8WSJ5_9ACTN</name>
<accession>A0ABY8WSJ5</accession>
<evidence type="ECO:0000313" key="3">
    <source>
        <dbReference type="Proteomes" id="UP001240150"/>
    </source>
</evidence>
<gene>
    <name evidence="2" type="ORF">ACTOB_002385</name>
</gene>
<organism evidence="2 3">
    <name type="scientific">Actinoplanes oblitus</name>
    <dbReference type="NCBI Taxonomy" id="3040509"/>
    <lineage>
        <taxon>Bacteria</taxon>
        <taxon>Bacillati</taxon>
        <taxon>Actinomycetota</taxon>
        <taxon>Actinomycetes</taxon>
        <taxon>Micromonosporales</taxon>
        <taxon>Micromonosporaceae</taxon>
        <taxon>Actinoplanes</taxon>
    </lineage>
</organism>
<dbReference type="SUPFAM" id="SSF51182">
    <property type="entry name" value="RmlC-like cupins"/>
    <property type="match status" value="1"/>
</dbReference>
<protein>
    <submittedName>
        <fullName evidence="2">Cupin domain-containing protein</fullName>
    </submittedName>
</protein>
<keyword evidence="3" id="KW-1185">Reference proteome</keyword>
<dbReference type="EMBL" id="CP126980">
    <property type="protein sequence ID" value="WIM98775.1"/>
    <property type="molecule type" value="Genomic_DNA"/>
</dbReference>
<feature type="domain" description="(S)-ureidoglycine aminohydrolase cupin" evidence="1">
    <location>
        <begin position="45"/>
        <end position="109"/>
    </location>
</feature>
<dbReference type="Pfam" id="PF05899">
    <property type="entry name" value="Cupin_3"/>
    <property type="match status" value="1"/>
</dbReference>
<dbReference type="Proteomes" id="UP001240150">
    <property type="component" value="Chromosome"/>
</dbReference>
<proteinExistence type="predicted"/>
<dbReference type="Gene3D" id="2.60.120.10">
    <property type="entry name" value="Jelly Rolls"/>
    <property type="match status" value="1"/>
</dbReference>
<dbReference type="InterPro" id="IPR008579">
    <property type="entry name" value="UGlyAH_Cupin_dom"/>
</dbReference>